<keyword evidence="5" id="KW-0819">tRNA processing</keyword>
<keyword evidence="9" id="KW-0460">Magnesium</keyword>
<sequence>MKWTSHSEAETARLAARMATNLMPGDMLCLHGALGVGKSVFARALIRALAGNPALEVPSPTFTLVQTYDTAKGPLWHFDLYRLQAPEEIYELGWEDAMAEAIILIEWPQRIQSLLPPERLDIHLSETSGGGRLLQLDLIGSKKDMSL</sequence>
<evidence type="ECO:0000256" key="6">
    <source>
        <dbReference type="ARBA" id="ARBA00022723"/>
    </source>
</evidence>
<reference evidence="11 12" key="1">
    <citation type="submission" date="2020-07" db="EMBL/GenBank/DDBJ databases">
        <title>Huge and variable diversity of episymbiotic CPR bacteria and DPANN archaea in groundwater ecosystems.</title>
        <authorList>
            <person name="He C.Y."/>
            <person name="Keren R."/>
            <person name="Whittaker M."/>
            <person name="Farag I.F."/>
            <person name="Doudna J."/>
            <person name="Cate J.H.D."/>
            <person name="Banfield J.F."/>
        </authorList>
    </citation>
    <scope>NUCLEOTIDE SEQUENCE [LARGE SCALE GENOMIC DNA]</scope>
    <source>
        <strain evidence="11">NC_groundwater_70_Ag_B-0.1um_54_66</strain>
    </source>
</reference>
<dbReference type="GO" id="GO:0016740">
    <property type="term" value="F:transferase activity"/>
    <property type="evidence" value="ECO:0007669"/>
    <property type="project" value="UniProtKB-KW"/>
</dbReference>
<keyword evidence="11" id="KW-0808">Transferase</keyword>
<evidence type="ECO:0000256" key="2">
    <source>
        <dbReference type="ARBA" id="ARBA00007599"/>
    </source>
</evidence>
<evidence type="ECO:0000256" key="8">
    <source>
        <dbReference type="ARBA" id="ARBA00022840"/>
    </source>
</evidence>
<dbReference type="GO" id="GO:0046872">
    <property type="term" value="F:metal ion binding"/>
    <property type="evidence" value="ECO:0007669"/>
    <property type="project" value="UniProtKB-KW"/>
</dbReference>
<comment type="similarity">
    <text evidence="2">Belongs to the TsaE family.</text>
</comment>
<dbReference type="SUPFAM" id="SSF52540">
    <property type="entry name" value="P-loop containing nucleoside triphosphate hydrolases"/>
    <property type="match status" value="1"/>
</dbReference>
<evidence type="ECO:0000256" key="1">
    <source>
        <dbReference type="ARBA" id="ARBA00004496"/>
    </source>
</evidence>
<dbReference type="Proteomes" id="UP000595362">
    <property type="component" value="Chromosome"/>
</dbReference>
<evidence type="ECO:0000256" key="3">
    <source>
        <dbReference type="ARBA" id="ARBA00019010"/>
    </source>
</evidence>
<gene>
    <name evidence="11" type="primary">tsaE</name>
    <name evidence="11" type="ORF">HYS17_00310</name>
</gene>
<comment type="subcellular location">
    <subcellularLocation>
        <location evidence="1">Cytoplasm</location>
    </subcellularLocation>
</comment>
<dbReference type="PANTHER" id="PTHR33540:SF2">
    <property type="entry name" value="TRNA THREONYLCARBAMOYLADENOSINE BIOSYNTHESIS PROTEIN TSAE"/>
    <property type="match status" value="1"/>
</dbReference>
<dbReference type="GO" id="GO:0005524">
    <property type="term" value="F:ATP binding"/>
    <property type="evidence" value="ECO:0007669"/>
    <property type="project" value="UniProtKB-KW"/>
</dbReference>
<evidence type="ECO:0000256" key="10">
    <source>
        <dbReference type="ARBA" id="ARBA00032441"/>
    </source>
</evidence>
<organism evidence="11 12">
    <name type="scientific">Micavibrio aeruginosavorus</name>
    <dbReference type="NCBI Taxonomy" id="349221"/>
    <lineage>
        <taxon>Bacteria</taxon>
        <taxon>Pseudomonadati</taxon>
        <taxon>Bdellovibrionota</taxon>
        <taxon>Bdellovibrionia</taxon>
        <taxon>Bdellovibrionales</taxon>
        <taxon>Pseudobdellovibrionaceae</taxon>
        <taxon>Micavibrio</taxon>
    </lineage>
</organism>
<dbReference type="Gene3D" id="3.40.50.300">
    <property type="entry name" value="P-loop containing nucleotide triphosphate hydrolases"/>
    <property type="match status" value="1"/>
</dbReference>
<evidence type="ECO:0000256" key="9">
    <source>
        <dbReference type="ARBA" id="ARBA00022842"/>
    </source>
</evidence>
<evidence type="ECO:0000256" key="4">
    <source>
        <dbReference type="ARBA" id="ARBA00022490"/>
    </source>
</evidence>
<name>A0A7T5UGU4_9BACT</name>
<dbReference type="EMBL" id="CP066681">
    <property type="protein sequence ID" value="QQG36271.1"/>
    <property type="molecule type" value="Genomic_DNA"/>
</dbReference>
<keyword evidence="4" id="KW-0963">Cytoplasm</keyword>
<dbReference type="InterPro" id="IPR027417">
    <property type="entry name" value="P-loop_NTPase"/>
</dbReference>
<keyword evidence="7" id="KW-0547">Nucleotide-binding</keyword>
<evidence type="ECO:0000256" key="7">
    <source>
        <dbReference type="ARBA" id="ARBA00022741"/>
    </source>
</evidence>
<dbReference type="GO" id="GO:0002949">
    <property type="term" value="P:tRNA threonylcarbamoyladenosine modification"/>
    <property type="evidence" value="ECO:0007669"/>
    <property type="project" value="InterPro"/>
</dbReference>
<dbReference type="NCBIfam" id="TIGR00150">
    <property type="entry name" value="T6A_YjeE"/>
    <property type="match status" value="1"/>
</dbReference>
<dbReference type="PANTHER" id="PTHR33540">
    <property type="entry name" value="TRNA THREONYLCARBAMOYLADENOSINE BIOSYNTHESIS PROTEIN TSAE"/>
    <property type="match status" value="1"/>
</dbReference>
<accession>A0A7T5UGU4</accession>
<protein>
    <recommendedName>
        <fullName evidence="3">tRNA threonylcarbamoyladenosine biosynthesis protein TsaE</fullName>
    </recommendedName>
    <alternativeName>
        <fullName evidence="10">t(6)A37 threonylcarbamoyladenosine biosynthesis protein TsaE</fullName>
    </alternativeName>
</protein>
<evidence type="ECO:0000256" key="5">
    <source>
        <dbReference type="ARBA" id="ARBA00022694"/>
    </source>
</evidence>
<evidence type="ECO:0000313" key="11">
    <source>
        <dbReference type="EMBL" id="QQG36271.1"/>
    </source>
</evidence>
<dbReference type="GO" id="GO:0005737">
    <property type="term" value="C:cytoplasm"/>
    <property type="evidence" value="ECO:0007669"/>
    <property type="project" value="UniProtKB-SubCell"/>
</dbReference>
<dbReference type="AlphaFoldDB" id="A0A7T5UGU4"/>
<evidence type="ECO:0000313" key="12">
    <source>
        <dbReference type="Proteomes" id="UP000595362"/>
    </source>
</evidence>
<dbReference type="Pfam" id="PF02367">
    <property type="entry name" value="TsaE"/>
    <property type="match status" value="1"/>
</dbReference>
<keyword evidence="6" id="KW-0479">Metal-binding</keyword>
<proteinExistence type="inferred from homology"/>
<keyword evidence="8" id="KW-0067">ATP-binding</keyword>
<dbReference type="InterPro" id="IPR003442">
    <property type="entry name" value="T6A_TsaE"/>
</dbReference>